<reference evidence="4 7" key="3">
    <citation type="submission" date="2019-06" db="EMBL/GenBank/DDBJ databases">
        <title>Whole genome shotgun sequence of Brevibacillus reuszeri NBRC 15719.</title>
        <authorList>
            <person name="Hosoyama A."/>
            <person name="Uohara A."/>
            <person name="Ohji S."/>
            <person name="Ichikawa N."/>
        </authorList>
    </citation>
    <scope>NUCLEOTIDE SEQUENCE [LARGE SCALE GENOMIC DNA]</scope>
    <source>
        <strain evidence="4 7">NBRC 15719</strain>
    </source>
</reference>
<keyword evidence="1" id="KW-1133">Transmembrane helix</keyword>
<dbReference type="PATRIC" id="fig|54915.3.peg.671"/>
<organism evidence="5 6">
    <name type="scientific">Brevibacillus reuszeri</name>
    <dbReference type="NCBI Taxonomy" id="54915"/>
    <lineage>
        <taxon>Bacteria</taxon>
        <taxon>Bacillati</taxon>
        <taxon>Bacillota</taxon>
        <taxon>Bacilli</taxon>
        <taxon>Bacillales</taxon>
        <taxon>Paenibacillaceae</taxon>
        <taxon>Brevibacillus</taxon>
    </lineage>
</organism>
<reference evidence="5" key="2">
    <citation type="submission" date="2015-07" db="EMBL/GenBank/DDBJ databases">
        <title>MeaNS - Measles Nucleotide Surveillance Program.</title>
        <authorList>
            <person name="Tran T."/>
            <person name="Druce J."/>
        </authorList>
    </citation>
    <scope>NUCLEOTIDE SEQUENCE</scope>
    <source>
        <strain evidence="5">DSM 9887</strain>
    </source>
</reference>
<evidence type="ECO:0000256" key="1">
    <source>
        <dbReference type="SAM" id="Phobius"/>
    </source>
</evidence>
<comment type="caution">
    <text evidence="5">The sequence shown here is derived from an EMBL/GenBank/DDBJ whole genome shotgun (WGS) entry which is preliminary data.</text>
</comment>
<dbReference type="EMBL" id="BJON01000011">
    <property type="protein sequence ID" value="GED69256.1"/>
    <property type="molecule type" value="Genomic_DNA"/>
</dbReference>
<accession>A0A0K9YKL7</accession>
<dbReference type="OrthoDB" id="2730366at2"/>
<sequence>MEDDKLLKDWQEPALQWDEKKARRMVWKARFTLWRNIIHILLIIWFLYMLYMLAIQIGYKQLGKEEELVRYATTLIETHYSGVKVGKWDYPSVELSPWLTQETTMPLFKQIGKWELVVGSVTVKKPFWGELSYQINYQQKELNDRDGTFNFALPRSITGDSPVKERKEQDYIWDQLKHISDGYVAEISLSSIHPQTPEQMRKLLSKYDVAILQMPVYAGELKTFKPSYTRSTDTYVPFLVLRPEVLYDEKSRLSQTTFHLNESVESAEKQLIPDLEYVLANGKSRFESYDEPRLAYLKEHGITVYGALVTGPVRELEKLQRDPEFHEFRLGRIEVWNW</sequence>
<evidence type="ECO:0000313" key="7">
    <source>
        <dbReference type="Proteomes" id="UP000319578"/>
    </source>
</evidence>
<dbReference type="Pfam" id="PF13791">
    <property type="entry name" value="Sigma_reg_C"/>
    <property type="match status" value="1"/>
</dbReference>
<keyword evidence="1" id="KW-0812">Transmembrane</keyword>
<evidence type="ECO:0000259" key="2">
    <source>
        <dbReference type="Pfam" id="PF13791"/>
    </source>
</evidence>
<dbReference type="Proteomes" id="UP000036834">
    <property type="component" value="Unassembled WGS sequence"/>
</dbReference>
<keyword evidence="1" id="KW-0472">Membrane</keyword>
<dbReference type="Pfam" id="PF13800">
    <property type="entry name" value="Sigma_reg_N"/>
    <property type="match status" value="1"/>
</dbReference>
<feature type="domain" description="Sigma factor regulator C-terminal" evidence="2">
    <location>
        <begin position="176"/>
        <end position="331"/>
    </location>
</feature>
<dbReference type="RefSeq" id="WP_049742673.1">
    <property type="nucleotide sequence ID" value="NZ_BJON01000011.1"/>
</dbReference>
<evidence type="ECO:0000313" key="5">
    <source>
        <dbReference type="EMBL" id="KNB68740.1"/>
    </source>
</evidence>
<proteinExistence type="predicted"/>
<reference evidence="6" key="1">
    <citation type="submission" date="2015-07" db="EMBL/GenBank/DDBJ databases">
        <title>Genome sequencing project for genomic taxonomy and phylogenomics of Bacillus-like bacteria.</title>
        <authorList>
            <person name="Liu B."/>
            <person name="Wang J."/>
            <person name="Zhu Y."/>
            <person name="Liu G."/>
            <person name="Chen Q."/>
            <person name="Chen Z."/>
            <person name="Lan J."/>
            <person name="Che J."/>
            <person name="Ge C."/>
            <person name="Shi H."/>
            <person name="Pan Z."/>
            <person name="Liu X."/>
        </authorList>
    </citation>
    <scope>NUCLEOTIDE SEQUENCE [LARGE SCALE GENOMIC DNA]</scope>
    <source>
        <strain evidence="6">DSM 9887</strain>
    </source>
</reference>
<evidence type="ECO:0000313" key="4">
    <source>
        <dbReference type="EMBL" id="GED69256.1"/>
    </source>
</evidence>
<evidence type="ECO:0000259" key="3">
    <source>
        <dbReference type="Pfam" id="PF13800"/>
    </source>
</evidence>
<dbReference type="AlphaFoldDB" id="A0A0K9YKL7"/>
<dbReference type="EMBL" id="LGIQ01000017">
    <property type="protein sequence ID" value="KNB68740.1"/>
    <property type="molecule type" value="Genomic_DNA"/>
</dbReference>
<dbReference type="InterPro" id="IPR025672">
    <property type="entry name" value="Sigma_reg_C_dom"/>
</dbReference>
<keyword evidence="7" id="KW-1185">Reference proteome</keyword>
<gene>
    <name evidence="4" type="primary">yhdL</name>
    <name evidence="5" type="ORF">ADS79_32790</name>
    <name evidence="4" type="ORF">BRE01_29580</name>
</gene>
<feature type="transmembrane region" description="Helical" evidence="1">
    <location>
        <begin position="33"/>
        <end position="54"/>
    </location>
</feature>
<evidence type="ECO:0000313" key="6">
    <source>
        <dbReference type="Proteomes" id="UP000036834"/>
    </source>
</evidence>
<name>A0A0K9YKL7_9BACL</name>
<protein>
    <submittedName>
        <fullName evidence="5">Uncharacterized protein</fullName>
    </submittedName>
</protein>
<dbReference type="STRING" id="54915.ADS79_32790"/>
<dbReference type="Proteomes" id="UP000319578">
    <property type="component" value="Unassembled WGS sequence"/>
</dbReference>
<dbReference type="InterPro" id="IPR029101">
    <property type="entry name" value="Sigma_reg_N"/>
</dbReference>
<feature type="domain" description="Sigma factor regulator N-terminal" evidence="3">
    <location>
        <begin position="24"/>
        <end position="113"/>
    </location>
</feature>